<dbReference type="STRING" id="586411.SAMN05216187_102243"/>
<accession>A0A1G8WI32</accession>
<dbReference type="InterPro" id="IPR012480">
    <property type="entry name" value="Hepar_II_III_C"/>
</dbReference>
<evidence type="ECO:0000256" key="2">
    <source>
        <dbReference type="ARBA" id="ARBA00022729"/>
    </source>
</evidence>
<dbReference type="AlphaFoldDB" id="A0A1G8WI32"/>
<name>A0A1G8WI32_9STAP</name>
<feature type="domain" description="Heparinase II/III-like C-terminal" evidence="5">
    <location>
        <begin position="286"/>
        <end position="460"/>
    </location>
</feature>
<protein>
    <submittedName>
        <fullName evidence="6">Heparinase II/III-like protein</fullName>
    </submittedName>
</protein>
<proteinExistence type="predicted"/>
<evidence type="ECO:0000256" key="4">
    <source>
        <dbReference type="ARBA" id="ARBA00023239"/>
    </source>
</evidence>
<dbReference type="SUPFAM" id="SSF48230">
    <property type="entry name" value="Chondroitin AC/alginate lyase"/>
    <property type="match status" value="1"/>
</dbReference>
<reference evidence="7" key="1">
    <citation type="submission" date="2016-10" db="EMBL/GenBank/DDBJ databases">
        <authorList>
            <person name="Varghese N."/>
            <person name="Submissions S."/>
        </authorList>
    </citation>
    <scope>NUCLEOTIDE SEQUENCE [LARGE SCALE GENOMIC DNA]</scope>
    <source>
        <strain evidence="7">CGMCC 1.8911</strain>
    </source>
</reference>
<dbReference type="InterPro" id="IPR008929">
    <property type="entry name" value="Chondroitin_lyas"/>
</dbReference>
<keyword evidence="3" id="KW-0574">Periplasm</keyword>
<dbReference type="Gene3D" id="1.50.10.100">
    <property type="entry name" value="Chondroitin AC/alginate lyase"/>
    <property type="match status" value="1"/>
</dbReference>
<sequence>MSSKKIEISEEDVFRLFEKKKRRASIADAALENIIIPFPGFDSTTFDKDYWKVLKEEKYGNSYTLYIHTLRVAAELILAYEATREIKYFDKAEEIIYSWIKHSKTEDDNRMIWYDHTTAHRTQVLIHYLYLAGMLERKVNSSTFKELLTKHAEVMCDDKIYKHNNHGLMMDRSLIILGYVLEDKNILIKGKTRAVNTFWYSFSSQGIHLENSPQYHSMVVRMYNEIENYLAQKDDSLGEHITNYLNMAKSYIPIITKPDKYQPSIGDSSHIRQNRQKVYKNIFDKEAGIAVLQYEKPYQLYTTFIAGYSSRVHKHNDDLSITLNYKLKDFLVDPGKYSYTSNDIRKYIISKEAHSSFYLKHFNYTIKDENRYSRKVRLENYYDNQYYTLVSGQNGDYDGSQAKLTRIVVQFKNIPLVLLIDRVNSKAKNQLKMEQNFNLASNVTVENQGEESKLVSEDEELTIKQFLPTSQKSIIEGSFEGPIAVNTTGFAKVEKTQQIKFNRATKQKNVFITGIYDERITGNVNVSIKNTILEVTVKDKTLSVYI</sequence>
<organism evidence="6 7">
    <name type="scientific">Jeotgalicoccus aerolatus</name>
    <dbReference type="NCBI Taxonomy" id="709510"/>
    <lineage>
        <taxon>Bacteria</taxon>
        <taxon>Bacillati</taxon>
        <taxon>Bacillota</taxon>
        <taxon>Bacilli</taxon>
        <taxon>Bacillales</taxon>
        <taxon>Staphylococcaceae</taxon>
        <taxon>Jeotgalicoccus</taxon>
    </lineage>
</organism>
<dbReference type="PANTHER" id="PTHR39210:SF1">
    <property type="entry name" value="HEPARIN-SULFATE LYASE"/>
    <property type="match status" value="1"/>
</dbReference>
<dbReference type="Proteomes" id="UP000242700">
    <property type="component" value="Unassembled WGS sequence"/>
</dbReference>
<comment type="subcellular location">
    <subcellularLocation>
        <location evidence="1">Periplasm</location>
    </subcellularLocation>
</comment>
<dbReference type="OrthoDB" id="7335480at2"/>
<keyword evidence="2" id="KW-0732">Signal</keyword>
<dbReference type="RefSeq" id="WP_092595494.1">
    <property type="nucleotide sequence ID" value="NZ_FNFI01000002.1"/>
</dbReference>
<dbReference type="PANTHER" id="PTHR39210">
    <property type="entry name" value="HEPARIN-SULFATE LYASE"/>
    <property type="match status" value="1"/>
</dbReference>
<evidence type="ECO:0000313" key="6">
    <source>
        <dbReference type="EMBL" id="SDJ77305.1"/>
    </source>
</evidence>
<evidence type="ECO:0000313" key="7">
    <source>
        <dbReference type="Proteomes" id="UP000242700"/>
    </source>
</evidence>
<evidence type="ECO:0000259" key="5">
    <source>
        <dbReference type="Pfam" id="PF07940"/>
    </source>
</evidence>
<dbReference type="GO" id="GO:0016829">
    <property type="term" value="F:lyase activity"/>
    <property type="evidence" value="ECO:0007669"/>
    <property type="project" value="UniProtKB-KW"/>
</dbReference>
<evidence type="ECO:0000256" key="1">
    <source>
        <dbReference type="ARBA" id="ARBA00004418"/>
    </source>
</evidence>
<dbReference type="Pfam" id="PF07940">
    <property type="entry name" value="Hepar_II_III_C"/>
    <property type="match status" value="1"/>
</dbReference>
<dbReference type="EMBL" id="FNFI01000002">
    <property type="protein sequence ID" value="SDJ77305.1"/>
    <property type="molecule type" value="Genomic_DNA"/>
</dbReference>
<dbReference type="Gene3D" id="2.70.98.70">
    <property type="match status" value="1"/>
</dbReference>
<keyword evidence="4" id="KW-0456">Lyase</keyword>
<evidence type="ECO:0000256" key="3">
    <source>
        <dbReference type="ARBA" id="ARBA00022764"/>
    </source>
</evidence>
<gene>
    <name evidence="6" type="ORF">SAMN05216187_102243</name>
</gene>
<dbReference type="GO" id="GO:0042597">
    <property type="term" value="C:periplasmic space"/>
    <property type="evidence" value="ECO:0007669"/>
    <property type="project" value="UniProtKB-SubCell"/>
</dbReference>